<sequence length="238" mass="27111">MIKISHQIEHVHSCSETEVANIVNCWVRFNHCKHELPFSASSADPEPHGRKLYERIRSGEFGEIHPYGSFASDFCRVTSPREIYLTPETFGFLRQGIEEANLENSRGTPRGIVLVWSALLEIALGEVIRFKLPGVNMAKTLGGKINQLHKKGALSDADDYNDLVAIRDIRNHAAHNLRFSHFEHLSEDKDAFRAYRQLYAGYAEEMYYEVADLLFIARNVFSVSCLGAIERAWRLRTG</sequence>
<comment type="caution">
    <text evidence="1">The sequence shown here is derived from an EMBL/GenBank/DDBJ whole genome shotgun (WGS) entry which is preliminary data.</text>
</comment>
<organism evidence="1 2">
    <name type="scientific">Paracoccus aurantius</name>
    <dbReference type="NCBI Taxonomy" id="3073814"/>
    <lineage>
        <taxon>Bacteria</taxon>
        <taxon>Pseudomonadati</taxon>
        <taxon>Pseudomonadota</taxon>
        <taxon>Alphaproteobacteria</taxon>
        <taxon>Rhodobacterales</taxon>
        <taxon>Paracoccaceae</taxon>
        <taxon>Paracoccus</taxon>
    </lineage>
</organism>
<proteinExistence type="predicted"/>
<dbReference type="EMBL" id="JAVQLW010000001">
    <property type="protein sequence ID" value="MDS9468229.1"/>
    <property type="molecule type" value="Genomic_DNA"/>
</dbReference>
<evidence type="ECO:0000313" key="1">
    <source>
        <dbReference type="EMBL" id="MDS9468229.1"/>
    </source>
</evidence>
<dbReference type="RefSeq" id="WP_311160402.1">
    <property type="nucleotide sequence ID" value="NZ_JAVQLW010000001.1"/>
</dbReference>
<gene>
    <name evidence="1" type="ORF">RGQ15_11690</name>
</gene>
<name>A0ABU2HVC1_9RHOB</name>
<protein>
    <recommendedName>
        <fullName evidence="3">Cthe-2314-like HEPN domain-containing protein</fullName>
    </recommendedName>
</protein>
<evidence type="ECO:0008006" key="3">
    <source>
        <dbReference type="Google" id="ProtNLM"/>
    </source>
</evidence>
<dbReference type="Proteomes" id="UP001269144">
    <property type="component" value="Unassembled WGS sequence"/>
</dbReference>
<keyword evidence="2" id="KW-1185">Reference proteome</keyword>
<evidence type="ECO:0000313" key="2">
    <source>
        <dbReference type="Proteomes" id="UP001269144"/>
    </source>
</evidence>
<accession>A0ABU2HVC1</accession>
<reference evidence="2" key="1">
    <citation type="submission" date="2023-07" db="EMBL/GenBank/DDBJ databases">
        <title>Paracoccus sp. MBLB3053 whole genome sequence.</title>
        <authorList>
            <person name="Hwang C.Y."/>
            <person name="Cho E.-S."/>
            <person name="Seo M.-J."/>
        </authorList>
    </citation>
    <scope>NUCLEOTIDE SEQUENCE [LARGE SCALE GENOMIC DNA]</scope>
    <source>
        <strain evidence="2">MBLB3053</strain>
    </source>
</reference>